<proteinExistence type="predicted"/>
<dbReference type="Proteomes" id="UP000837857">
    <property type="component" value="Chromosome 29"/>
</dbReference>
<dbReference type="EMBL" id="OW152841">
    <property type="protein sequence ID" value="CAH2062407.1"/>
    <property type="molecule type" value="Genomic_DNA"/>
</dbReference>
<keyword evidence="2" id="KW-1185">Reference proteome</keyword>
<evidence type="ECO:0000313" key="1">
    <source>
        <dbReference type="EMBL" id="CAH2062407.1"/>
    </source>
</evidence>
<evidence type="ECO:0000313" key="2">
    <source>
        <dbReference type="Proteomes" id="UP000837857"/>
    </source>
</evidence>
<gene>
    <name evidence="1" type="ORF">IPOD504_LOCUS11952</name>
</gene>
<feature type="non-terminal residue" evidence="1">
    <location>
        <position position="1"/>
    </location>
</feature>
<accession>A0ABN8INN0</accession>
<reference evidence="1" key="1">
    <citation type="submission" date="2022-03" db="EMBL/GenBank/DDBJ databases">
        <authorList>
            <person name="Martin H S."/>
        </authorList>
    </citation>
    <scope>NUCLEOTIDE SEQUENCE</scope>
</reference>
<protein>
    <submittedName>
        <fullName evidence="1">Uncharacterized protein</fullName>
    </submittedName>
</protein>
<organism evidence="1 2">
    <name type="scientific">Iphiclides podalirius</name>
    <name type="common">scarce swallowtail</name>
    <dbReference type="NCBI Taxonomy" id="110791"/>
    <lineage>
        <taxon>Eukaryota</taxon>
        <taxon>Metazoa</taxon>
        <taxon>Ecdysozoa</taxon>
        <taxon>Arthropoda</taxon>
        <taxon>Hexapoda</taxon>
        <taxon>Insecta</taxon>
        <taxon>Pterygota</taxon>
        <taxon>Neoptera</taxon>
        <taxon>Endopterygota</taxon>
        <taxon>Lepidoptera</taxon>
        <taxon>Glossata</taxon>
        <taxon>Ditrysia</taxon>
        <taxon>Papilionoidea</taxon>
        <taxon>Papilionidae</taxon>
        <taxon>Papilioninae</taxon>
        <taxon>Iphiclides</taxon>
    </lineage>
</organism>
<name>A0ABN8INN0_9NEOP</name>
<sequence>MTWRSPLLNGYVLLDHSEPVVQPCWLCGNRSVVKDLQDVQIVKMSTNSMKDVPEVDASKKVQEAVHRFKLYVK</sequence>